<accession>A0A2Z6NJZ9</accession>
<dbReference type="AlphaFoldDB" id="A0A2Z6NJZ9"/>
<sequence>MGERQVDVVYEEGLLHLGGGVGSEFMELNWTGLHSIAVVAQVWGSWTPSKVIIFSWQTLPGRLPTRENLVRRGVLPLDASAQCPCCDGEIESEDHLLVTCPLARAVWSLVHRWFVVISVVPSTLSSMCESFLKICRKGKNGTKGVLLVWHSVIWALWCARNDNIFSEKVVGSEEVFEKAQIISWKWLIAKKNKAPCLYYE</sequence>
<dbReference type="EMBL" id="DF973474">
    <property type="protein sequence ID" value="GAU31969.1"/>
    <property type="molecule type" value="Genomic_DNA"/>
</dbReference>
<name>A0A2Z6NJZ9_TRISU</name>
<dbReference type="PANTHER" id="PTHR33116:SF78">
    <property type="entry name" value="OS12G0587133 PROTEIN"/>
    <property type="match status" value="1"/>
</dbReference>
<protein>
    <recommendedName>
        <fullName evidence="1">Reverse transcriptase zinc-binding domain-containing protein</fullName>
    </recommendedName>
</protein>
<dbReference type="PANTHER" id="PTHR33116">
    <property type="entry name" value="REVERSE TRANSCRIPTASE ZINC-BINDING DOMAIN-CONTAINING PROTEIN-RELATED-RELATED"/>
    <property type="match status" value="1"/>
</dbReference>
<feature type="domain" description="Reverse transcriptase zinc-binding" evidence="1">
    <location>
        <begin position="38"/>
        <end position="107"/>
    </location>
</feature>
<organism evidence="2 3">
    <name type="scientific">Trifolium subterraneum</name>
    <name type="common">Subterranean clover</name>
    <dbReference type="NCBI Taxonomy" id="3900"/>
    <lineage>
        <taxon>Eukaryota</taxon>
        <taxon>Viridiplantae</taxon>
        <taxon>Streptophyta</taxon>
        <taxon>Embryophyta</taxon>
        <taxon>Tracheophyta</taxon>
        <taxon>Spermatophyta</taxon>
        <taxon>Magnoliopsida</taxon>
        <taxon>eudicotyledons</taxon>
        <taxon>Gunneridae</taxon>
        <taxon>Pentapetalae</taxon>
        <taxon>rosids</taxon>
        <taxon>fabids</taxon>
        <taxon>Fabales</taxon>
        <taxon>Fabaceae</taxon>
        <taxon>Papilionoideae</taxon>
        <taxon>50 kb inversion clade</taxon>
        <taxon>NPAAA clade</taxon>
        <taxon>Hologalegina</taxon>
        <taxon>IRL clade</taxon>
        <taxon>Trifolieae</taxon>
        <taxon>Trifolium</taxon>
    </lineage>
</organism>
<evidence type="ECO:0000313" key="2">
    <source>
        <dbReference type="EMBL" id="GAU31969.1"/>
    </source>
</evidence>
<proteinExistence type="predicted"/>
<reference evidence="3" key="1">
    <citation type="journal article" date="2017" name="Front. Plant Sci.">
        <title>Climate Clever Clovers: New Paradigm to Reduce the Environmental Footprint of Ruminants by Breeding Low Methanogenic Forages Utilizing Haplotype Variation.</title>
        <authorList>
            <person name="Kaur P."/>
            <person name="Appels R."/>
            <person name="Bayer P.E."/>
            <person name="Keeble-Gagnere G."/>
            <person name="Wang J."/>
            <person name="Hirakawa H."/>
            <person name="Shirasawa K."/>
            <person name="Vercoe P."/>
            <person name="Stefanova K."/>
            <person name="Durmic Z."/>
            <person name="Nichols P."/>
            <person name="Revell C."/>
            <person name="Isobe S.N."/>
            <person name="Edwards D."/>
            <person name="Erskine W."/>
        </authorList>
    </citation>
    <scope>NUCLEOTIDE SEQUENCE [LARGE SCALE GENOMIC DNA]</scope>
    <source>
        <strain evidence="3">cv. Daliak</strain>
    </source>
</reference>
<evidence type="ECO:0000259" key="1">
    <source>
        <dbReference type="Pfam" id="PF13966"/>
    </source>
</evidence>
<dbReference type="InterPro" id="IPR026960">
    <property type="entry name" value="RVT-Znf"/>
</dbReference>
<keyword evidence="3" id="KW-1185">Reference proteome</keyword>
<gene>
    <name evidence="2" type="ORF">TSUD_359140</name>
</gene>
<dbReference type="OrthoDB" id="1436222at2759"/>
<evidence type="ECO:0000313" key="3">
    <source>
        <dbReference type="Proteomes" id="UP000242715"/>
    </source>
</evidence>
<dbReference type="Pfam" id="PF13966">
    <property type="entry name" value="zf-RVT"/>
    <property type="match status" value="1"/>
</dbReference>
<dbReference type="Proteomes" id="UP000242715">
    <property type="component" value="Unassembled WGS sequence"/>
</dbReference>